<gene>
    <name evidence="2" type="ORF">IV494_10230</name>
</gene>
<evidence type="ECO:0008006" key="4">
    <source>
        <dbReference type="Google" id="ProtNLM"/>
    </source>
</evidence>
<feature type="signal peptide" evidence="1">
    <location>
        <begin position="1"/>
        <end position="18"/>
    </location>
</feature>
<reference evidence="2 3" key="1">
    <citation type="submission" date="2020-11" db="EMBL/GenBank/DDBJ databases">
        <title>Kaistella gelatinilytica sp. nov., a flavobacterium isolated from Antarctic Soil.</title>
        <authorList>
            <person name="Li J."/>
        </authorList>
    </citation>
    <scope>NUCLEOTIDE SEQUENCE [LARGE SCALE GENOMIC DNA]</scope>
    <source>
        <strain evidence="2 3">G5-32</strain>
    </source>
</reference>
<dbReference type="EMBL" id="JADPVI010000002">
    <property type="protein sequence ID" value="MBF8457555.1"/>
    <property type="molecule type" value="Genomic_DNA"/>
</dbReference>
<protein>
    <recommendedName>
        <fullName evidence="4">TonB-like protein</fullName>
    </recommendedName>
</protein>
<accession>A0ABS0FCV4</accession>
<name>A0ABS0FCV4_9FLAO</name>
<dbReference type="Proteomes" id="UP000660070">
    <property type="component" value="Unassembled WGS sequence"/>
</dbReference>
<organism evidence="2 3">
    <name type="scientific">Kaistella gelatinilytica</name>
    <dbReference type="NCBI Taxonomy" id="2787636"/>
    <lineage>
        <taxon>Bacteria</taxon>
        <taxon>Pseudomonadati</taxon>
        <taxon>Bacteroidota</taxon>
        <taxon>Flavobacteriia</taxon>
        <taxon>Flavobacteriales</taxon>
        <taxon>Weeksellaceae</taxon>
        <taxon>Chryseobacterium group</taxon>
        <taxon>Kaistella</taxon>
    </lineage>
</organism>
<dbReference type="RefSeq" id="WP_196080039.1">
    <property type="nucleotide sequence ID" value="NZ_JADPVI010000002.1"/>
</dbReference>
<keyword evidence="3" id="KW-1185">Reference proteome</keyword>
<evidence type="ECO:0000313" key="3">
    <source>
        <dbReference type="Proteomes" id="UP000660070"/>
    </source>
</evidence>
<proteinExistence type="predicted"/>
<comment type="caution">
    <text evidence="2">The sequence shown here is derived from an EMBL/GenBank/DDBJ whole genome shotgun (WGS) entry which is preliminary data.</text>
</comment>
<evidence type="ECO:0000313" key="2">
    <source>
        <dbReference type="EMBL" id="MBF8457555.1"/>
    </source>
</evidence>
<keyword evidence="1" id="KW-0732">Signal</keyword>
<evidence type="ECO:0000256" key="1">
    <source>
        <dbReference type="SAM" id="SignalP"/>
    </source>
</evidence>
<sequence length="141" mass="15999">MKKLFFLTLLFTTVYSYAQVVATSKSKDLNEVYKGGNQEFVKDVQNNFNNFSSDFQANGIFTLIFDLDNKGNIINPKVLPETDNDFTLALIRSFKRVKNNFSTNTPRKNIAVSLDFSTNFKSDDGRDRFTATPMSNAARPN</sequence>
<feature type="chain" id="PRO_5045288935" description="TonB-like protein" evidence="1">
    <location>
        <begin position="19"/>
        <end position="141"/>
    </location>
</feature>